<proteinExistence type="predicted"/>
<evidence type="ECO:0000313" key="5">
    <source>
        <dbReference type="Proteomes" id="UP000036356"/>
    </source>
</evidence>
<keyword evidence="5" id="KW-1185">Reference proteome</keyword>
<dbReference type="GO" id="GO:0016787">
    <property type="term" value="F:hydrolase activity"/>
    <property type="evidence" value="ECO:0007669"/>
    <property type="project" value="UniProtKB-KW"/>
</dbReference>
<organism evidence="4 5">
    <name type="scientific">Desulfosporosinus acididurans</name>
    <dbReference type="NCBI Taxonomy" id="476652"/>
    <lineage>
        <taxon>Bacteria</taxon>
        <taxon>Bacillati</taxon>
        <taxon>Bacillota</taxon>
        <taxon>Clostridia</taxon>
        <taxon>Eubacteriales</taxon>
        <taxon>Desulfitobacteriaceae</taxon>
        <taxon>Desulfosporosinus</taxon>
    </lineage>
</organism>
<dbReference type="SUPFAM" id="SSF53756">
    <property type="entry name" value="UDP-Glycosyltransferase/glycogen phosphorylase"/>
    <property type="match status" value="1"/>
</dbReference>
<dbReference type="AlphaFoldDB" id="A0A0J1IME5"/>
<keyword evidence="4" id="KW-0378">Hydrolase</keyword>
<feature type="binding site" evidence="2">
    <location>
        <position position="253"/>
    </location>
    <ligand>
        <name>substrate</name>
    </ligand>
</feature>
<dbReference type="Gene3D" id="3.40.50.11190">
    <property type="match status" value="1"/>
</dbReference>
<dbReference type="InterPro" id="IPR007235">
    <property type="entry name" value="Glyco_trans_28_C"/>
</dbReference>
<dbReference type="GO" id="GO:0016758">
    <property type="term" value="F:hexosyltransferase activity"/>
    <property type="evidence" value="ECO:0007669"/>
    <property type="project" value="InterPro"/>
</dbReference>
<dbReference type="InterPro" id="IPR020023">
    <property type="entry name" value="PseG"/>
</dbReference>
<dbReference type="Gene3D" id="3.40.50.2000">
    <property type="entry name" value="Glycogen Phosphorylase B"/>
    <property type="match status" value="1"/>
</dbReference>
<dbReference type="STRING" id="476652.DEAC_c19020"/>
<dbReference type="PANTHER" id="PTHR21015:SF22">
    <property type="entry name" value="GLYCOSYLTRANSFERASE"/>
    <property type="match status" value="1"/>
</dbReference>
<evidence type="ECO:0000259" key="3">
    <source>
        <dbReference type="Pfam" id="PF04101"/>
    </source>
</evidence>
<dbReference type="EMBL" id="LDZY01000006">
    <property type="protein sequence ID" value="KLU65866.1"/>
    <property type="molecule type" value="Genomic_DNA"/>
</dbReference>
<protein>
    <submittedName>
        <fullName evidence="4">UDP-2,4-diacetamido-2,4, 6-trideoxy-beta-L-altropyranose hydrolase</fullName>
        <ecNumber evidence="4">3.6.1.57</ecNumber>
    </submittedName>
</protein>
<dbReference type="PANTHER" id="PTHR21015">
    <property type="entry name" value="UDP-N-ACETYLGLUCOSAMINE--N-ACETYLMURAMYL-(PENTAPEPTIDE) PYROPHOSPHORYL-UNDECAPRENOL N-ACETYLGLUCOSAMINE TRANSFERASE 1"/>
    <property type="match status" value="1"/>
</dbReference>
<feature type="active site" description="Proton acceptor" evidence="1">
    <location>
        <position position="17"/>
    </location>
</feature>
<sequence>MNIAFRADGDGKKGMGHLMRCSAIASEFIRQGDSVVFYSEYQSKGLNWLREKGFKAVELKQHSSLLEEAFELASYLSRGNTDVVFVDSYWLIDEYYPVLKQSGAVVAAIDDSSLTYRYDCDVIVNDNFDALAKDYSSSNVKLKLLGHKFSILRQEFREISPAPFREHVETILITMGGADVRNFTPVVLKALGKLENINLKVICGPLMENIGAIERAADLCQSQVEIIRNPVSMAKLMAQCDIAISAGGGTVKELFAMGVVPLFVLQAANQLPLQQILERYNLSLVLGNYTDVDSSALSEAVNTLLDTPAERKRIRQKILQLVCREGVANIVNSVSTFTNAIKHC</sequence>
<evidence type="ECO:0000256" key="1">
    <source>
        <dbReference type="PIRSR" id="PIRSR620023-1"/>
    </source>
</evidence>
<dbReference type="PATRIC" id="fig|476652.3.peg.1969"/>
<dbReference type="NCBIfam" id="TIGR03590">
    <property type="entry name" value="PseG"/>
    <property type="match status" value="1"/>
</dbReference>
<dbReference type="Proteomes" id="UP000036356">
    <property type="component" value="Unassembled WGS sequence"/>
</dbReference>
<gene>
    <name evidence="4" type="primary">pseG</name>
    <name evidence="4" type="ORF">DEAC_c19020</name>
</gene>
<accession>A0A0J1IME5</accession>
<reference evidence="4 5" key="1">
    <citation type="submission" date="2015-06" db="EMBL/GenBank/DDBJ databases">
        <title>Draft genome of the moderately acidophilic sulfate reducer Candidatus Desulfosporosinus acididurans strain M1.</title>
        <authorList>
            <person name="Poehlein A."/>
            <person name="Petzsch P."/>
            <person name="Johnson B.D."/>
            <person name="Schloemann M."/>
            <person name="Daniel R."/>
            <person name="Muehling M."/>
        </authorList>
    </citation>
    <scope>NUCLEOTIDE SEQUENCE [LARGE SCALE GENOMIC DNA]</scope>
    <source>
        <strain evidence="4 5">M1</strain>
    </source>
</reference>
<dbReference type="RefSeq" id="WP_047809795.1">
    <property type="nucleotide sequence ID" value="NZ_LDZY01000006.1"/>
</dbReference>
<comment type="caution">
    <text evidence="4">The sequence shown here is derived from an EMBL/GenBank/DDBJ whole genome shotgun (WGS) entry which is preliminary data.</text>
</comment>
<evidence type="ECO:0000256" key="2">
    <source>
        <dbReference type="PIRSR" id="PIRSR620023-2"/>
    </source>
</evidence>
<feature type="domain" description="Glycosyl transferase family 28 C-terminal" evidence="3">
    <location>
        <begin position="170"/>
        <end position="309"/>
    </location>
</feature>
<name>A0A0J1IME5_9FIRM</name>
<dbReference type="EC" id="3.6.1.57" evidence="4"/>
<feature type="binding site" evidence="2">
    <location>
        <position position="153"/>
    </location>
    <ligand>
        <name>substrate</name>
    </ligand>
</feature>
<dbReference type="Pfam" id="PF04101">
    <property type="entry name" value="Glyco_tran_28_C"/>
    <property type="match status" value="1"/>
</dbReference>
<evidence type="ECO:0000313" key="4">
    <source>
        <dbReference type="EMBL" id="KLU65866.1"/>
    </source>
</evidence>